<protein>
    <submittedName>
        <fullName evidence="1">SDR family NAD(P)-dependent oxidoreductase</fullName>
    </submittedName>
</protein>
<name>A0ABW9R0K8_9ACTN</name>
<dbReference type="EMBL" id="WJHE01001451">
    <property type="protein sequence ID" value="MST35126.1"/>
    <property type="molecule type" value="Genomic_DNA"/>
</dbReference>
<evidence type="ECO:0000313" key="1">
    <source>
        <dbReference type="EMBL" id="MST35126.1"/>
    </source>
</evidence>
<evidence type="ECO:0000313" key="2">
    <source>
        <dbReference type="Proteomes" id="UP000437736"/>
    </source>
</evidence>
<gene>
    <name evidence="1" type="ORF">GHK86_20640</name>
</gene>
<feature type="non-terminal residue" evidence="1">
    <location>
        <position position="33"/>
    </location>
</feature>
<organism evidence="1 2">
    <name type="scientific">Acidiferrimicrobium australe</name>
    <dbReference type="NCBI Taxonomy" id="2664430"/>
    <lineage>
        <taxon>Bacteria</taxon>
        <taxon>Bacillati</taxon>
        <taxon>Actinomycetota</taxon>
        <taxon>Acidimicrobiia</taxon>
        <taxon>Acidimicrobiales</taxon>
        <taxon>Acidimicrobiaceae</taxon>
        <taxon>Acidiferrimicrobium</taxon>
    </lineage>
</organism>
<dbReference type="SUPFAM" id="SSF51735">
    <property type="entry name" value="NAD(P)-binding Rossmann-fold domains"/>
    <property type="match status" value="1"/>
</dbReference>
<keyword evidence="2" id="KW-1185">Reference proteome</keyword>
<dbReference type="InterPro" id="IPR036291">
    <property type="entry name" value="NAD(P)-bd_dom_sf"/>
</dbReference>
<comment type="caution">
    <text evidence="1">The sequence shown here is derived from an EMBL/GenBank/DDBJ whole genome shotgun (WGS) entry which is preliminary data.</text>
</comment>
<reference evidence="1 2" key="1">
    <citation type="submission" date="2019-11" db="EMBL/GenBank/DDBJ databases">
        <title>Acidiferrimicrobium australis gen. nov., sp. nov., an acidophilic and obligately heterotrophic, member of the Actinobacteria that catalyses dissimilatory oxido- reduction of iron isolated from metal-rich acidic water in Chile.</title>
        <authorList>
            <person name="Gonzalez D."/>
            <person name="Huber K."/>
            <person name="Hedrich S."/>
            <person name="Rojas-Villalobos C."/>
            <person name="Quatrini R."/>
            <person name="Dinamarca M.A."/>
            <person name="Schwarz A."/>
            <person name="Canales C."/>
            <person name="Nancucheo I."/>
        </authorList>
    </citation>
    <scope>NUCLEOTIDE SEQUENCE [LARGE SCALE GENOMIC DNA]</scope>
    <source>
        <strain evidence="1 2">USS-CCA1</strain>
    </source>
</reference>
<accession>A0ABW9R0K8</accession>
<dbReference type="Proteomes" id="UP000437736">
    <property type="component" value="Unassembled WGS sequence"/>
</dbReference>
<proteinExistence type="predicted"/>
<sequence>MRSVVVTGVAGSLGRRVARLLAGRDDVDRVIGV</sequence>